<keyword evidence="3" id="KW-0808">Transferase</keyword>
<feature type="transmembrane region" description="Helical" evidence="1">
    <location>
        <begin position="104"/>
        <end position="123"/>
    </location>
</feature>
<feature type="transmembrane region" description="Helical" evidence="1">
    <location>
        <begin position="265"/>
        <end position="287"/>
    </location>
</feature>
<dbReference type="EMBL" id="CP050831">
    <property type="protein sequence ID" value="QIU96109.1"/>
    <property type="molecule type" value="Genomic_DNA"/>
</dbReference>
<evidence type="ECO:0000313" key="4">
    <source>
        <dbReference type="Proteomes" id="UP000501780"/>
    </source>
</evidence>
<evidence type="ECO:0000256" key="1">
    <source>
        <dbReference type="SAM" id="Phobius"/>
    </source>
</evidence>
<feature type="transmembrane region" description="Helical" evidence="1">
    <location>
        <begin position="198"/>
        <end position="217"/>
    </location>
</feature>
<feature type="transmembrane region" description="Helical" evidence="1">
    <location>
        <begin position="223"/>
        <end position="245"/>
    </location>
</feature>
<sequence>MIVLHCFGGSGWYDADLPMNHNEFLMAFMPSLKICVGIFTFMVGYGYAFSKTKDFSYSWHHIKALLIPYWIILFGFTVPFCLNLICGGKSLINNAFGLQSNLSWVNWFIHFYIWSMIIMPFVGKMINKKPYLFGSIVIIAAFAGEVALHQLVPTYKDNCYLQTLFNCLTQTPTMILGYVFACMRLFQKVSIMELKGIGVKVLVVLGIVVMMFVILFIRSKIDAIVGFNLDFFYAPLMIACILYLFNQFQMPKLSKVMVSLGSNSVYMWFFHGLFFTAVIRSVYQPFIMVSTNLWIISLWTIVLTYICSVVIKKVVEY</sequence>
<protein>
    <submittedName>
        <fullName evidence="3">Acyltransferase</fullName>
    </submittedName>
</protein>
<feature type="transmembrane region" description="Helical" evidence="1">
    <location>
        <begin position="24"/>
        <end position="48"/>
    </location>
</feature>
<accession>A0A6H0KSD4</accession>
<dbReference type="Proteomes" id="UP000501780">
    <property type="component" value="Chromosome"/>
</dbReference>
<keyword evidence="4" id="KW-1185">Reference proteome</keyword>
<dbReference type="KEGG" id="bfc:BacF7301_18995"/>
<organism evidence="3 4">
    <name type="scientific">Bacteroides faecium</name>
    <dbReference type="NCBI Taxonomy" id="2715212"/>
    <lineage>
        <taxon>Bacteria</taxon>
        <taxon>Pseudomonadati</taxon>
        <taxon>Bacteroidota</taxon>
        <taxon>Bacteroidia</taxon>
        <taxon>Bacteroidales</taxon>
        <taxon>Bacteroidaceae</taxon>
        <taxon>Bacteroides</taxon>
    </lineage>
</organism>
<keyword evidence="1" id="KW-0472">Membrane</keyword>
<dbReference type="Pfam" id="PF01757">
    <property type="entry name" value="Acyl_transf_3"/>
    <property type="match status" value="1"/>
</dbReference>
<dbReference type="InterPro" id="IPR002656">
    <property type="entry name" value="Acyl_transf_3_dom"/>
</dbReference>
<name>A0A6H0KSD4_9BACE</name>
<feature type="transmembrane region" description="Helical" evidence="1">
    <location>
        <begin position="163"/>
        <end position="186"/>
    </location>
</feature>
<feature type="transmembrane region" description="Helical" evidence="1">
    <location>
        <begin position="293"/>
        <end position="311"/>
    </location>
</feature>
<evidence type="ECO:0000259" key="2">
    <source>
        <dbReference type="Pfam" id="PF01757"/>
    </source>
</evidence>
<keyword evidence="1" id="KW-1133">Transmembrane helix</keyword>
<feature type="domain" description="Acyltransferase 3" evidence="2">
    <location>
        <begin position="1"/>
        <end position="311"/>
    </location>
</feature>
<keyword evidence="1" id="KW-0812">Transmembrane</keyword>
<reference evidence="3 4" key="1">
    <citation type="submission" date="2020-03" db="EMBL/GenBank/DDBJ databases">
        <title>Genomic analysis of Bacteroides faecium CBA7301.</title>
        <authorList>
            <person name="Kim J."/>
            <person name="Roh S.W."/>
        </authorList>
    </citation>
    <scope>NUCLEOTIDE SEQUENCE [LARGE SCALE GENOMIC DNA]</scope>
    <source>
        <strain evidence="3 4">CBA7301</strain>
    </source>
</reference>
<dbReference type="AlphaFoldDB" id="A0A6H0KSD4"/>
<feature type="transmembrane region" description="Helical" evidence="1">
    <location>
        <begin position="130"/>
        <end position="151"/>
    </location>
</feature>
<evidence type="ECO:0000313" key="3">
    <source>
        <dbReference type="EMBL" id="QIU96109.1"/>
    </source>
</evidence>
<feature type="transmembrane region" description="Helical" evidence="1">
    <location>
        <begin position="69"/>
        <end position="92"/>
    </location>
</feature>
<dbReference type="GO" id="GO:0016747">
    <property type="term" value="F:acyltransferase activity, transferring groups other than amino-acyl groups"/>
    <property type="evidence" value="ECO:0007669"/>
    <property type="project" value="InterPro"/>
</dbReference>
<gene>
    <name evidence="3" type="ORF">BacF7301_18995</name>
</gene>
<proteinExistence type="predicted"/>
<keyword evidence="3" id="KW-0012">Acyltransferase</keyword>